<dbReference type="EMBL" id="JAWCUA010000010">
    <property type="protein sequence ID" value="MDU0113964.1"/>
    <property type="molecule type" value="Genomic_DNA"/>
</dbReference>
<dbReference type="InterPro" id="IPR010023">
    <property type="entry name" value="KdsC_fam"/>
</dbReference>
<comment type="similarity">
    <text evidence="5">Belongs to the KdsC family.</text>
</comment>
<dbReference type="PANTHER" id="PTHR21485">
    <property type="entry name" value="HAD SUPERFAMILY MEMBERS CMAS AND KDSC"/>
    <property type="match status" value="1"/>
</dbReference>
<keyword evidence="7" id="KW-1185">Reference proteome</keyword>
<evidence type="ECO:0000256" key="1">
    <source>
        <dbReference type="ARBA" id="ARBA00001946"/>
    </source>
</evidence>
<evidence type="ECO:0000256" key="5">
    <source>
        <dbReference type="PIRNR" id="PIRNR006118"/>
    </source>
</evidence>
<comment type="caution">
    <text evidence="6">The sequence shown here is derived from an EMBL/GenBank/DDBJ whole genome shotgun (WGS) entry which is preliminary data.</text>
</comment>
<comment type="subunit">
    <text evidence="5">Homotetramer.</text>
</comment>
<reference evidence="6 7" key="1">
    <citation type="submission" date="2023-10" db="EMBL/GenBank/DDBJ databases">
        <title>Psychrosphaera aquimaarina strain SW33 isolated from seawater.</title>
        <authorList>
            <person name="Bayburt H."/>
            <person name="Kim J.M."/>
            <person name="Choi B.J."/>
            <person name="Jeon C.O."/>
        </authorList>
    </citation>
    <scope>NUCLEOTIDE SEQUENCE [LARGE SCALE GENOMIC DNA]</scope>
    <source>
        <strain evidence="6 7">KCTC 52743</strain>
    </source>
</reference>
<dbReference type="EC" id="3.1.3.45" evidence="5"/>
<keyword evidence="4 5" id="KW-0460">Magnesium</keyword>
<evidence type="ECO:0000313" key="7">
    <source>
        <dbReference type="Proteomes" id="UP001257914"/>
    </source>
</evidence>
<dbReference type="SFLD" id="SFLDG01136">
    <property type="entry name" value="C1.6:_Phosphoserine_Phosphatas"/>
    <property type="match status" value="1"/>
</dbReference>
<dbReference type="InterPro" id="IPR050793">
    <property type="entry name" value="CMP-NeuNAc_synthase"/>
</dbReference>
<keyword evidence="3 5" id="KW-0378">Hydrolase</keyword>
<keyword evidence="5" id="KW-0448">Lipopolysaccharide biosynthesis</keyword>
<evidence type="ECO:0000256" key="2">
    <source>
        <dbReference type="ARBA" id="ARBA00022723"/>
    </source>
</evidence>
<evidence type="ECO:0000256" key="3">
    <source>
        <dbReference type="ARBA" id="ARBA00022801"/>
    </source>
</evidence>
<proteinExistence type="inferred from homology"/>
<keyword evidence="2 5" id="KW-0479">Metal-binding</keyword>
<dbReference type="PANTHER" id="PTHR21485:SF3">
    <property type="entry name" value="N-ACYLNEURAMINATE CYTIDYLYLTRANSFERASE"/>
    <property type="match status" value="1"/>
</dbReference>
<dbReference type="NCBIfam" id="TIGR01670">
    <property type="entry name" value="KdsC-phosphatas"/>
    <property type="match status" value="1"/>
</dbReference>
<comment type="function">
    <text evidence="5">Catalyzes the hydrolysis of 3-deoxy-D-manno-octulosonate 8-phosphate (KDO 8-P) to 3-deoxy-D-manno-octulosonate (KDO) and inorganic phosphate.</text>
</comment>
<accession>A0ABU3R2R0</accession>
<dbReference type="CDD" id="cd01630">
    <property type="entry name" value="HAD_KDO-like"/>
    <property type="match status" value="1"/>
</dbReference>
<dbReference type="SFLD" id="SFLDS00003">
    <property type="entry name" value="Haloacid_Dehalogenase"/>
    <property type="match status" value="1"/>
</dbReference>
<organism evidence="6 7">
    <name type="scientific">Psychrosphaera aquimarina</name>
    <dbReference type="NCBI Taxonomy" id="2044854"/>
    <lineage>
        <taxon>Bacteria</taxon>
        <taxon>Pseudomonadati</taxon>
        <taxon>Pseudomonadota</taxon>
        <taxon>Gammaproteobacteria</taxon>
        <taxon>Alteromonadales</taxon>
        <taxon>Pseudoalteromonadaceae</taxon>
        <taxon>Psychrosphaera</taxon>
    </lineage>
</organism>
<dbReference type="NCBIfam" id="NF007019">
    <property type="entry name" value="PRK09484.1"/>
    <property type="match status" value="1"/>
</dbReference>
<dbReference type="RefSeq" id="WP_216056212.1">
    <property type="nucleotide sequence ID" value="NZ_JAWCUA010000010.1"/>
</dbReference>
<dbReference type="SFLD" id="SFLDG01138">
    <property type="entry name" value="C1.6.2:_Deoxy-d-mannose-octulo"/>
    <property type="match status" value="1"/>
</dbReference>
<dbReference type="Pfam" id="PF08282">
    <property type="entry name" value="Hydrolase_3"/>
    <property type="match status" value="1"/>
</dbReference>
<name>A0ABU3R2R0_9GAMM</name>
<comment type="cofactor">
    <cofactor evidence="1 5">
        <name>Mg(2+)</name>
        <dbReference type="ChEBI" id="CHEBI:18420"/>
    </cofactor>
</comment>
<evidence type="ECO:0000256" key="4">
    <source>
        <dbReference type="ARBA" id="ARBA00022842"/>
    </source>
</evidence>
<evidence type="ECO:0000313" key="6">
    <source>
        <dbReference type="EMBL" id="MDU0113964.1"/>
    </source>
</evidence>
<comment type="catalytic activity">
    <reaction evidence="5">
        <text>3-deoxy-alpha-D-manno-2-octulosonate-8-phosphate + H2O = 3-deoxy-alpha-D-manno-oct-2-ulosonate + phosphate</text>
        <dbReference type="Rhea" id="RHEA:11500"/>
        <dbReference type="ChEBI" id="CHEBI:15377"/>
        <dbReference type="ChEBI" id="CHEBI:43474"/>
        <dbReference type="ChEBI" id="CHEBI:85985"/>
        <dbReference type="ChEBI" id="CHEBI:85986"/>
        <dbReference type="EC" id="3.1.3.45"/>
    </reaction>
</comment>
<protein>
    <recommendedName>
        <fullName evidence="5">3-deoxy-D-manno-octulosonate 8-phosphate phosphatase KdsC</fullName>
        <ecNumber evidence="5">3.1.3.45</ecNumber>
    </recommendedName>
    <alternativeName>
        <fullName evidence="5">KDO 8-P phosphatase</fullName>
    </alternativeName>
</protein>
<gene>
    <name evidence="6" type="primary">kdsC</name>
    <name evidence="6" type="ORF">RT723_13330</name>
</gene>
<dbReference type="Proteomes" id="UP001257914">
    <property type="component" value="Unassembled WGS sequence"/>
</dbReference>
<dbReference type="GO" id="GO:0019143">
    <property type="term" value="F:3-deoxy-manno-octulosonate-8-phosphatase activity"/>
    <property type="evidence" value="ECO:0007669"/>
    <property type="project" value="UniProtKB-EC"/>
</dbReference>
<sequence length="188" mass="20588">MELYTQWYQAIAPSVQAKAKDIKLLICDIDGVFSDGSVILGNSGEEMKAFNTKDGFGIRALMAAGVEVAVITGRKSTLLEIRMKGLGVNHIYQGMEDKVLGYRELLNNLNLTHEQVAYIGDDIPDVPVMKLVNLAVSVNDGHPYVKSISDMVTTNNGGRGAVRELTDFLIMMQKGEEYLTTHFEGTSA</sequence>
<dbReference type="PIRSF" id="PIRSF006118">
    <property type="entry name" value="KDO8-P_Ptase"/>
    <property type="match status" value="1"/>
</dbReference>